<comment type="caution">
    <text evidence="1">The sequence shown here is derived from an EMBL/GenBank/DDBJ whole genome shotgun (WGS) entry which is preliminary data.</text>
</comment>
<evidence type="ECO:0000313" key="2">
    <source>
        <dbReference type="Proteomes" id="UP000681722"/>
    </source>
</evidence>
<accession>A0A8S3A1L8</accession>
<gene>
    <name evidence="1" type="ORF">SRO942_LOCUS51202</name>
</gene>
<dbReference type="AlphaFoldDB" id="A0A8S3A1L8"/>
<dbReference type="EMBL" id="CAJOBC010156989">
    <property type="protein sequence ID" value="CAF4688343.1"/>
    <property type="molecule type" value="Genomic_DNA"/>
</dbReference>
<dbReference type="Proteomes" id="UP000681722">
    <property type="component" value="Unassembled WGS sequence"/>
</dbReference>
<proteinExistence type="predicted"/>
<feature type="non-terminal residue" evidence="1">
    <location>
        <position position="106"/>
    </location>
</feature>
<reference evidence="1" key="1">
    <citation type="submission" date="2021-02" db="EMBL/GenBank/DDBJ databases">
        <authorList>
            <person name="Nowell W R."/>
        </authorList>
    </citation>
    <scope>NUCLEOTIDE SEQUENCE</scope>
</reference>
<evidence type="ECO:0000313" key="1">
    <source>
        <dbReference type="EMBL" id="CAF4688343.1"/>
    </source>
</evidence>
<dbReference type="OrthoDB" id="10492735at2759"/>
<protein>
    <submittedName>
        <fullName evidence="1">Uncharacterized protein</fullName>
    </submittedName>
</protein>
<organism evidence="1 2">
    <name type="scientific">Didymodactylos carnosus</name>
    <dbReference type="NCBI Taxonomy" id="1234261"/>
    <lineage>
        <taxon>Eukaryota</taxon>
        <taxon>Metazoa</taxon>
        <taxon>Spiralia</taxon>
        <taxon>Gnathifera</taxon>
        <taxon>Rotifera</taxon>
        <taxon>Eurotatoria</taxon>
        <taxon>Bdelloidea</taxon>
        <taxon>Philodinida</taxon>
        <taxon>Philodinidae</taxon>
        <taxon>Didymodactylos</taxon>
    </lineage>
</organism>
<name>A0A8S3A1L8_9BILA</name>
<sequence>MADLAADYYETLYAEPIVIRPHPYVDAPKIKWDNDSESIPIVTYPDIIKALRRKKKKKRSRDVHGLSPYLLDRIPRNYWHIFVRMYNYSFATGFMPKKFKDVRIVL</sequence>